<reference evidence="2 3" key="1">
    <citation type="submission" date="2013-03" db="EMBL/GenBank/DDBJ databases">
        <title>The Genome Sequence of Cladophialophora yegresii CBS 114405.</title>
        <authorList>
            <consortium name="The Broad Institute Genomics Platform"/>
            <person name="Cuomo C."/>
            <person name="de Hoog S."/>
            <person name="Gorbushina A."/>
            <person name="Walker B."/>
            <person name="Young S.K."/>
            <person name="Zeng Q."/>
            <person name="Gargeya S."/>
            <person name="Fitzgerald M."/>
            <person name="Haas B."/>
            <person name="Abouelleil A."/>
            <person name="Allen A.W."/>
            <person name="Alvarado L."/>
            <person name="Arachchi H.M."/>
            <person name="Berlin A.M."/>
            <person name="Chapman S.B."/>
            <person name="Gainer-Dewar J."/>
            <person name="Goldberg J."/>
            <person name="Griggs A."/>
            <person name="Gujja S."/>
            <person name="Hansen M."/>
            <person name="Howarth C."/>
            <person name="Imamovic A."/>
            <person name="Ireland A."/>
            <person name="Larimer J."/>
            <person name="McCowan C."/>
            <person name="Murphy C."/>
            <person name="Pearson M."/>
            <person name="Poon T.W."/>
            <person name="Priest M."/>
            <person name="Roberts A."/>
            <person name="Saif S."/>
            <person name="Shea T."/>
            <person name="Sisk P."/>
            <person name="Sykes S."/>
            <person name="Wortman J."/>
            <person name="Nusbaum C."/>
            <person name="Birren B."/>
        </authorList>
    </citation>
    <scope>NUCLEOTIDE SEQUENCE [LARGE SCALE GENOMIC DNA]</scope>
    <source>
        <strain evidence="2 3">CBS 114405</strain>
    </source>
</reference>
<dbReference type="RefSeq" id="XP_007758429.1">
    <property type="nucleotide sequence ID" value="XM_007760239.1"/>
</dbReference>
<protein>
    <submittedName>
        <fullName evidence="2">Uncharacterized protein</fullName>
    </submittedName>
</protein>
<accession>W9W2Q0</accession>
<gene>
    <name evidence="2" type="ORF">A1O7_06236</name>
</gene>
<keyword evidence="3" id="KW-1185">Reference proteome</keyword>
<dbReference type="HOGENOM" id="CLU_1094178_0_0_1"/>
<dbReference type="OrthoDB" id="4161385at2759"/>
<evidence type="ECO:0000313" key="3">
    <source>
        <dbReference type="Proteomes" id="UP000019473"/>
    </source>
</evidence>
<feature type="region of interest" description="Disordered" evidence="1">
    <location>
        <begin position="183"/>
        <end position="204"/>
    </location>
</feature>
<feature type="compositionally biased region" description="Basic and acidic residues" evidence="1">
    <location>
        <begin position="11"/>
        <end position="22"/>
    </location>
</feature>
<dbReference type="VEuPathDB" id="FungiDB:A1O7_06236"/>
<dbReference type="GeneID" id="19180814"/>
<comment type="caution">
    <text evidence="2">The sequence shown here is derived from an EMBL/GenBank/DDBJ whole genome shotgun (WGS) entry which is preliminary data.</text>
</comment>
<evidence type="ECO:0000313" key="2">
    <source>
        <dbReference type="EMBL" id="EXJ58806.1"/>
    </source>
</evidence>
<evidence type="ECO:0000256" key="1">
    <source>
        <dbReference type="SAM" id="MobiDB-lite"/>
    </source>
</evidence>
<proteinExistence type="predicted"/>
<dbReference type="Proteomes" id="UP000019473">
    <property type="component" value="Unassembled WGS sequence"/>
</dbReference>
<dbReference type="AlphaFoldDB" id="W9W2Q0"/>
<sequence length="254" mass="28326">MGTSYSTPGIRPKDLERWNRQGRPVRIDERRWARSPGGRRYVETRQRYTRGDPFGDFALDGGGRLPIHPSAVNGFGQRPPFPGVYPNPGGGPDVVVGGGFDEPYAEEIPAFNRPIVLEQMPVFQRHPLVVEEDDLDFLPRGRFGRQDDIQFGQPPRFMFGFLMMDSLLGGLTIHLLDSDLLGTTSNHETDTSTARTGATDRPRLEEVHHDSHPISLMTLHWSHGGPSGEVAVHLLASFLPKTAFHSEEGLPENR</sequence>
<feature type="compositionally biased region" description="Polar residues" evidence="1">
    <location>
        <begin position="183"/>
        <end position="196"/>
    </location>
</feature>
<organism evidence="2 3">
    <name type="scientific">Cladophialophora yegresii CBS 114405</name>
    <dbReference type="NCBI Taxonomy" id="1182544"/>
    <lineage>
        <taxon>Eukaryota</taxon>
        <taxon>Fungi</taxon>
        <taxon>Dikarya</taxon>
        <taxon>Ascomycota</taxon>
        <taxon>Pezizomycotina</taxon>
        <taxon>Eurotiomycetes</taxon>
        <taxon>Chaetothyriomycetidae</taxon>
        <taxon>Chaetothyriales</taxon>
        <taxon>Herpotrichiellaceae</taxon>
        <taxon>Cladophialophora</taxon>
    </lineage>
</organism>
<dbReference type="EMBL" id="AMGW01000004">
    <property type="protein sequence ID" value="EXJ58806.1"/>
    <property type="molecule type" value="Genomic_DNA"/>
</dbReference>
<name>W9W2Q0_9EURO</name>
<feature type="region of interest" description="Disordered" evidence="1">
    <location>
        <begin position="1"/>
        <end position="22"/>
    </location>
</feature>